<dbReference type="InterPro" id="IPR036259">
    <property type="entry name" value="MFS_trans_sf"/>
</dbReference>
<dbReference type="EMBL" id="MWUU01000001">
    <property type="protein sequence ID" value="PCF57275.1"/>
    <property type="molecule type" value="Genomic_DNA"/>
</dbReference>
<evidence type="ECO:0000256" key="1">
    <source>
        <dbReference type="SAM" id="Phobius"/>
    </source>
</evidence>
<evidence type="ECO:0000313" key="3">
    <source>
        <dbReference type="Proteomes" id="UP000218335"/>
    </source>
</evidence>
<name>A0A2A4H194_9STAP</name>
<dbReference type="RefSeq" id="WP_096591889.1">
    <property type="nucleotide sequence ID" value="NZ_MWUX01000003.1"/>
</dbReference>
<accession>A0A2A4H194</accession>
<gene>
    <name evidence="2" type="ORF">B5C08_00670</name>
</gene>
<protein>
    <submittedName>
        <fullName evidence="2">Uncharacterized protein</fullName>
    </submittedName>
</protein>
<keyword evidence="1" id="KW-0812">Transmembrane</keyword>
<feature type="transmembrane region" description="Helical" evidence="1">
    <location>
        <begin position="97"/>
        <end position="114"/>
    </location>
</feature>
<dbReference type="Proteomes" id="UP000218335">
    <property type="component" value="Unassembled WGS sequence"/>
</dbReference>
<evidence type="ECO:0000313" key="2">
    <source>
        <dbReference type="EMBL" id="PCF57275.1"/>
    </source>
</evidence>
<sequence>MTQHKPLWVFISLILTALTLALSSIFINAISFLVATLFIGFFSQLKEIPETILIQESVEEDILVHIYAVMGMLSTLIFSITIFLMIGLAEIMPVQNVFWVTVVLILLEAFIVFIA</sequence>
<dbReference type="AlphaFoldDB" id="A0A2A4H194"/>
<proteinExistence type="predicted"/>
<keyword evidence="1" id="KW-0472">Membrane</keyword>
<dbReference type="SUPFAM" id="SSF103473">
    <property type="entry name" value="MFS general substrate transporter"/>
    <property type="match status" value="1"/>
</dbReference>
<reference evidence="2 3" key="1">
    <citation type="journal article" date="2017" name="PLoS ONE">
        <title>Development of a real-time PCR for detection of Staphylococcus pseudintermedius using a novel automated comparison of whole-genome sequences.</title>
        <authorList>
            <person name="Verstappen K.M."/>
            <person name="Huijbregts L."/>
            <person name="Spaninks M."/>
            <person name="Wagenaar J.A."/>
            <person name="Fluit A.C."/>
            <person name="Duim B."/>
        </authorList>
    </citation>
    <scope>NUCLEOTIDE SEQUENCE [LARGE SCALE GENOMIC DNA]</scope>
    <source>
        <strain evidence="2 3">215070706401-1</strain>
    </source>
</reference>
<organism evidence="2 3">
    <name type="scientific">Staphylococcus delphini</name>
    <dbReference type="NCBI Taxonomy" id="53344"/>
    <lineage>
        <taxon>Bacteria</taxon>
        <taxon>Bacillati</taxon>
        <taxon>Bacillota</taxon>
        <taxon>Bacilli</taxon>
        <taxon>Bacillales</taxon>
        <taxon>Staphylococcaceae</taxon>
        <taxon>Staphylococcus</taxon>
        <taxon>Staphylococcus intermedius group</taxon>
    </lineage>
</organism>
<comment type="caution">
    <text evidence="2">The sequence shown here is derived from an EMBL/GenBank/DDBJ whole genome shotgun (WGS) entry which is preliminary data.</text>
</comment>
<feature type="transmembrane region" description="Helical" evidence="1">
    <location>
        <begin position="9"/>
        <end position="42"/>
    </location>
</feature>
<feature type="transmembrane region" description="Helical" evidence="1">
    <location>
        <begin position="62"/>
        <end position="85"/>
    </location>
</feature>
<keyword evidence="1" id="KW-1133">Transmembrane helix</keyword>